<proteinExistence type="predicted"/>
<reference evidence="1 2" key="1">
    <citation type="submission" date="2014-02" db="EMBL/GenBank/DDBJ databases">
        <title>Expanding our view of genomic diversity in Candidatus Accumulibacter clades.</title>
        <authorList>
            <person name="Skennerton C.T."/>
            <person name="Barr J.J."/>
            <person name="Slater F.R."/>
            <person name="Bond P.L."/>
            <person name="Tyson G.W."/>
        </authorList>
    </citation>
    <scope>NUCLEOTIDE SEQUENCE [LARGE SCALE GENOMIC DNA]</scope>
    <source>
        <strain evidence="2">BA-91</strain>
    </source>
</reference>
<dbReference type="EMBL" id="JDVG02000307">
    <property type="protein sequence ID" value="KFB72985.1"/>
    <property type="molecule type" value="Genomic_DNA"/>
</dbReference>
<evidence type="ECO:0000313" key="2">
    <source>
        <dbReference type="Proteomes" id="UP000020077"/>
    </source>
</evidence>
<gene>
    <name evidence="1" type="ORF">AW09_001802</name>
</gene>
<protein>
    <submittedName>
        <fullName evidence="1">Uncharacterized protein</fullName>
    </submittedName>
</protein>
<sequence>MRPVHQTGQHLPGLVGVVVDRLLAAQDHLRLFVRAHRLEQFGNGQWLQFPITLNENAAVGADGHRRAQGFLAIGHPRRNHHHLRGDTGFPEAHRLFDGNFIEGIHRHLDVGQIDVARVRLDAHLDVVIHHPFDWYEDLQFFSPLLLQRNR</sequence>
<name>A0A080LYH8_9PROT</name>
<dbReference type="AlphaFoldDB" id="A0A080LYH8"/>
<dbReference type="Proteomes" id="UP000020077">
    <property type="component" value="Unassembled WGS sequence"/>
</dbReference>
<organism evidence="1 2">
    <name type="scientific">Candidatus Accumulibacter phosphatis</name>
    <dbReference type="NCBI Taxonomy" id="327160"/>
    <lineage>
        <taxon>Bacteria</taxon>
        <taxon>Pseudomonadati</taxon>
        <taxon>Pseudomonadota</taxon>
        <taxon>Betaproteobacteria</taxon>
        <taxon>Candidatus Accumulibacter</taxon>
    </lineage>
</organism>
<accession>A0A080LYH8</accession>
<comment type="caution">
    <text evidence="1">The sequence shown here is derived from an EMBL/GenBank/DDBJ whole genome shotgun (WGS) entry which is preliminary data.</text>
</comment>
<evidence type="ECO:0000313" key="1">
    <source>
        <dbReference type="EMBL" id="KFB72985.1"/>
    </source>
</evidence>